<gene>
    <name evidence="5" type="ORF">D0863_15203</name>
</gene>
<evidence type="ECO:0000256" key="2">
    <source>
        <dbReference type="SAM" id="MobiDB-lite"/>
    </source>
</evidence>
<dbReference type="PANTHER" id="PTHR21483:SF18">
    <property type="entry name" value="RNA POLYMERASE II-ASSOCIATED PROTEIN 1"/>
    <property type="match status" value="1"/>
</dbReference>
<dbReference type="GO" id="GO:0006366">
    <property type="term" value="P:transcription by RNA polymerase II"/>
    <property type="evidence" value="ECO:0007669"/>
    <property type="project" value="InterPro"/>
</dbReference>
<dbReference type="OrthoDB" id="348201at2759"/>
<dbReference type="AlphaFoldDB" id="A0A3M7CBL7"/>
<dbReference type="VEuPathDB" id="FungiDB:BTJ68_00231"/>
<sequence length="446" mass="48974">MIKGQRFELNLGPDDEGDARPQAPPAVFPGAFVTDVQERQVSQPKAPSAPTLRSKTGFPEHKKRNTTSRFRQKAQETNEPPSEKSSQDVAQTQPPAKPSSSSSGGNAKPKSWEEDEKQRIDDENRLKLAGMSEAEIEEERRELMNSMSPEFIQRLLKRSNIDSGSNESNLQPEAPPPAQEKPTEEKKPKEPKKSVKFADPEPAAPPTPSHQPDEKPTKDGEKDMRYVDDDPTPGDSIHFPQPPQPPDLDPNSTTFLTDLHEKYFPTLPADPDKLSWMQTSSSDRKAYSARASAFNAQEIRFAFTGELLAPTTSHSIPVTSGLHHHGAAPDAAGYTIPELAHLARSSYAAQRCIAFQTLGRILYRLGKGEFGNPGEPGEEVTGVEDSLGELARGLWGVVEHEKVIESLVAESEGLGVDGGRHLSARAYATEAVWLWRKGGGRRWKAA</sequence>
<feature type="compositionally biased region" description="Basic and acidic residues" evidence="2">
    <location>
        <begin position="110"/>
        <end position="126"/>
    </location>
</feature>
<evidence type="ECO:0000313" key="6">
    <source>
        <dbReference type="Proteomes" id="UP000269276"/>
    </source>
</evidence>
<feature type="compositionally biased region" description="Basic residues" evidence="2">
    <location>
        <begin position="61"/>
        <end position="72"/>
    </location>
</feature>
<evidence type="ECO:0000256" key="1">
    <source>
        <dbReference type="ARBA" id="ARBA00009953"/>
    </source>
</evidence>
<feature type="region of interest" description="Disordered" evidence="2">
    <location>
        <begin position="1"/>
        <end position="254"/>
    </location>
</feature>
<feature type="compositionally biased region" description="Basic and acidic residues" evidence="2">
    <location>
        <begin position="211"/>
        <end position="228"/>
    </location>
</feature>
<evidence type="ECO:0008006" key="7">
    <source>
        <dbReference type="Google" id="ProtNLM"/>
    </source>
</evidence>
<feature type="domain" description="RPAP1 C-terminal" evidence="3">
    <location>
        <begin position="298"/>
        <end position="365"/>
    </location>
</feature>
<proteinExistence type="inferred from homology"/>
<protein>
    <recommendedName>
        <fullName evidence="7">RNA polymerase II-associated protein 1 N-terminal domain-containing protein</fullName>
    </recommendedName>
</protein>
<evidence type="ECO:0000259" key="4">
    <source>
        <dbReference type="Pfam" id="PF08621"/>
    </source>
</evidence>
<dbReference type="InterPro" id="IPR013929">
    <property type="entry name" value="RPAP1_C"/>
</dbReference>
<comment type="caution">
    <text evidence="5">The sequence shown here is derived from an EMBL/GenBank/DDBJ whole genome shotgun (WGS) entry which is preliminary data.</text>
</comment>
<feature type="domain" description="RPAP1 N-terminal" evidence="4">
    <location>
        <begin position="118"/>
        <end position="162"/>
    </location>
</feature>
<feature type="compositionally biased region" description="Basic and acidic residues" evidence="2">
    <location>
        <begin position="181"/>
        <end position="199"/>
    </location>
</feature>
<dbReference type="EMBL" id="QWIP01001132">
    <property type="protein sequence ID" value="RMY49220.1"/>
    <property type="molecule type" value="Genomic_DNA"/>
</dbReference>
<feature type="compositionally biased region" description="Low complexity" evidence="2">
    <location>
        <begin position="98"/>
        <end position="109"/>
    </location>
</feature>
<accession>A0A3M7CBL7</accession>
<dbReference type="InterPro" id="IPR039913">
    <property type="entry name" value="RPAP1/Rba50"/>
</dbReference>
<dbReference type="InterPro" id="IPR013930">
    <property type="entry name" value="RPAP1_N"/>
</dbReference>
<reference evidence="5 6" key="1">
    <citation type="journal article" date="2018" name="BMC Genomics">
        <title>Genomic evidence for intraspecific hybridization in a clonal and extremely halotolerant yeast.</title>
        <authorList>
            <person name="Gostincar C."/>
            <person name="Stajich J.E."/>
            <person name="Zupancic J."/>
            <person name="Zalar P."/>
            <person name="Gunde-Cimerman N."/>
        </authorList>
    </citation>
    <scope>NUCLEOTIDE SEQUENCE [LARGE SCALE GENOMIC DNA]</scope>
    <source>
        <strain evidence="5 6">EXF-2682</strain>
    </source>
</reference>
<feature type="compositionally biased region" description="Polar residues" evidence="2">
    <location>
        <begin position="161"/>
        <end position="170"/>
    </location>
</feature>
<feature type="compositionally biased region" description="Basic and acidic residues" evidence="2">
    <location>
        <begin position="73"/>
        <end position="86"/>
    </location>
</feature>
<evidence type="ECO:0000259" key="3">
    <source>
        <dbReference type="Pfam" id="PF08620"/>
    </source>
</evidence>
<dbReference type="PANTHER" id="PTHR21483">
    <property type="entry name" value="RNA POLYMERASE II-ASSOCIATED PROTEIN 1"/>
    <property type="match status" value="1"/>
</dbReference>
<comment type="similarity">
    <text evidence="1">Belongs to the RPAP1 family.</text>
</comment>
<evidence type="ECO:0000313" key="5">
    <source>
        <dbReference type="EMBL" id="RMY49220.1"/>
    </source>
</evidence>
<dbReference type="Pfam" id="PF08621">
    <property type="entry name" value="RPAP1_N"/>
    <property type="match status" value="1"/>
</dbReference>
<dbReference type="Proteomes" id="UP000269276">
    <property type="component" value="Unassembled WGS sequence"/>
</dbReference>
<dbReference type="Pfam" id="PF08620">
    <property type="entry name" value="RPAP1_C"/>
    <property type="match status" value="1"/>
</dbReference>
<name>A0A3M7CBL7_HORWE</name>
<organism evidence="5 6">
    <name type="scientific">Hortaea werneckii</name>
    <name type="common">Black yeast</name>
    <name type="synonym">Cladosporium werneckii</name>
    <dbReference type="NCBI Taxonomy" id="91943"/>
    <lineage>
        <taxon>Eukaryota</taxon>
        <taxon>Fungi</taxon>
        <taxon>Dikarya</taxon>
        <taxon>Ascomycota</taxon>
        <taxon>Pezizomycotina</taxon>
        <taxon>Dothideomycetes</taxon>
        <taxon>Dothideomycetidae</taxon>
        <taxon>Mycosphaerellales</taxon>
        <taxon>Teratosphaeriaceae</taxon>
        <taxon>Hortaea</taxon>
    </lineage>
</organism>